<evidence type="ECO:0000313" key="2">
    <source>
        <dbReference type="Proteomes" id="UP000790709"/>
    </source>
</evidence>
<sequence>MLVNNVQALLLSDIPDPSDFPTPDLRQLDASVRCTICGELYDAPVTLSCGHCFCSLCIREHIVKEPECPSCRKPTNEGQFRINPALEEVIAAWKTVRPNVLQLSKEQVERISQPTETPRRPRTPSRKKRKRSLTVGSSDDDIICVAGPSSRKIDVSRHSGSLSPSPKKNSGKSAKRKDMEPSSDPREEELQTEKPVSLVQCPICDRFVEYQSINTHMDGPECTSATSTPVGKRRSDAKGEWSKILGGNGARKGKNKQKDGSPHDGPRERIPTASYDVLKDKAVKDLLLSHKLSTTGDRKTWIARHQRWVMIYNANLDKSEVNQKSVQDLRAELRKWEEDRRGRKNVIDDPVVYAAQHHSEFKRLIEEARKSKDAKAAPTPAPAAAPSNQHDDDDIVFDSEEELN</sequence>
<name>A0ACB8BPJ7_9AGAM</name>
<dbReference type="Proteomes" id="UP000790709">
    <property type="component" value="Unassembled WGS sequence"/>
</dbReference>
<evidence type="ECO:0000313" key="1">
    <source>
        <dbReference type="EMBL" id="KAH7927065.1"/>
    </source>
</evidence>
<comment type="caution">
    <text evidence="1">The sequence shown here is derived from an EMBL/GenBank/DDBJ whole genome shotgun (WGS) entry which is preliminary data.</text>
</comment>
<reference evidence="1" key="1">
    <citation type="journal article" date="2021" name="New Phytol.">
        <title>Evolutionary innovations through gain and loss of genes in the ectomycorrhizal Boletales.</title>
        <authorList>
            <person name="Wu G."/>
            <person name="Miyauchi S."/>
            <person name="Morin E."/>
            <person name="Kuo A."/>
            <person name="Drula E."/>
            <person name="Varga T."/>
            <person name="Kohler A."/>
            <person name="Feng B."/>
            <person name="Cao Y."/>
            <person name="Lipzen A."/>
            <person name="Daum C."/>
            <person name="Hundley H."/>
            <person name="Pangilinan J."/>
            <person name="Johnson J."/>
            <person name="Barry K."/>
            <person name="LaButti K."/>
            <person name="Ng V."/>
            <person name="Ahrendt S."/>
            <person name="Min B."/>
            <person name="Choi I.G."/>
            <person name="Park H."/>
            <person name="Plett J.M."/>
            <person name="Magnuson J."/>
            <person name="Spatafora J.W."/>
            <person name="Nagy L.G."/>
            <person name="Henrissat B."/>
            <person name="Grigoriev I.V."/>
            <person name="Yang Z.L."/>
            <person name="Xu J."/>
            <person name="Martin F.M."/>
        </authorList>
    </citation>
    <scope>NUCLEOTIDE SEQUENCE</scope>
    <source>
        <strain evidence="1">KUC20120723A-06</strain>
    </source>
</reference>
<organism evidence="1 2">
    <name type="scientific">Leucogyrophana mollusca</name>
    <dbReference type="NCBI Taxonomy" id="85980"/>
    <lineage>
        <taxon>Eukaryota</taxon>
        <taxon>Fungi</taxon>
        <taxon>Dikarya</taxon>
        <taxon>Basidiomycota</taxon>
        <taxon>Agaricomycotina</taxon>
        <taxon>Agaricomycetes</taxon>
        <taxon>Agaricomycetidae</taxon>
        <taxon>Boletales</taxon>
        <taxon>Boletales incertae sedis</taxon>
        <taxon>Leucogyrophana</taxon>
    </lineage>
</organism>
<accession>A0ACB8BPJ7</accession>
<protein>
    <submittedName>
        <fullName evidence="1">Uncharacterized protein</fullName>
    </submittedName>
</protein>
<dbReference type="EMBL" id="MU266372">
    <property type="protein sequence ID" value="KAH7927065.1"/>
    <property type="molecule type" value="Genomic_DNA"/>
</dbReference>
<keyword evidence="2" id="KW-1185">Reference proteome</keyword>
<proteinExistence type="predicted"/>
<gene>
    <name evidence="1" type="ORF">BV22DRAFT_1032192</name>
</gene>